<keyword evidence="3" id="KW-1185">Reference proteome</keyword>
<dbReference type="EMBL" id="OY660876">
    <property type="protein sequence ID" value="CAJ1070788.1"/>
    <property type="molecule type" value="Genomic_DNA"/>
</dbReference>
<evidence type="ECO:0000313" key="3">
    <source>
        <dbReference type="Proteomes" id="UP001178508"/>
    </source>
</evidence>
<feature type="compositionally biased region" description="Basic and acidic residues" evidence="1">
    <location>
        <begin position="143"/>
        <end position="152"/>
    </location>
</feature>
<proteinExistence type="predicted"/>
<feature type="compositionally biased region" description="Low complexity" evidence="1">
    <location>
        <begin position="52"/>
        <end position="67"/>
    </location>
</feature>
<feature type="region of interest" description="Disordered" evidence="1">
    <location>
        <begin position="27"/>
        <end position="102"/>
    </location>
</feature>
<feature type="region of interest" description="Disordered" evidence="1">
    <location>
        <begin position="134"/>
        <end position="170"/>
    </location>
</feature>
<dbReference type="Proteomes" id="UP001178508">
    <property type="component" value="Chromosome 13"/>
</dbReference>
<feature type="compositionally biased region" description="Basic and acidic residues" evidence="1">
    <location>
        <begin position="354"/>
        <end position="365"/>
    </location>
</feature>
<accession>A0AAV1GBI7</accession>
<gene>
    <name evidence="2" type="ORF">XNOV1_A000028</name>
</gene>
<name>A0AAV1GBI7_XYRNO</name>
<feature type="region of interest" description="Disordered" evidence="1">
    <location>
        <begin position="321"/>
        <end position="394"/>
    </location>
</feature>
<dbReference type="AlphaFoldDB" id="A0AAV1GBI7"/>
<feature type="compositionally biased region" description="Basic and acidic residues" evidence="1">
    <location>
        <begin position="328"/>
        <end position="339"/>
    </location>
</feature>
<reference evidence="2" key="1">
    <citation type="submission" date="2023-08" db="EMBL/GenBank/DDBJ databases">
        <authorList>
            <person name="Alioto T."/>
            <person name="Alioto T."/>
            <person name="Gomez Garrido J."/>
        </authorList>
    </citation>
    <scope>NUCLEOTIDE SEQUENCE</scope>
</reference>
<organism evidence="2 3">
    <name type="scientific">Xyrichtys novacula</name>
    <name type="common">Pearly razorfish</name>
    <name type="synonym">Hemipteronotus novacula</name>
    <dbReference type="NCBI Taxonomy" id="13765"/>
    <lineage>
        <taxon>Eukaryota</taxon>
        <taxon>Metazoa</taxon>
        <taxon>Chordata</taxon>
        <taxon>Craniata</taxon>
        <taxon>Vertebrata</taxon>
        <taxon>Euteleostomi</taxon>
        <taxon>Actinopterygii</taxon>
        <taxon>Neopterygii</taxon>
        <taxon>Teleostei</taxon>
        <taxon>Neoteleostei</taxon>
        <taxon>Acanthomorphata</taxon>
        <taxon>Eupercaria</taxon>
        <taxon>Labriformes</taxon>
        <taxon>Labridae</taxon>
        <taxon>Xyrichtys</taxon>
    </lineage>
</organism>
<evidence type="ECO:0000256" key="1">
    <source>
        <dbReference type="SAM" id="MobiDB-lite"/>
    </source>
</evidence>
<feature type="compositionally biased region" description="Low complexity" evidence="1">
    <location>
        <begin position="78"/>
        <end position="96"/>
    </location>
</feature>
<evidence type="ECO:0000313" key="2">
    <source>
        <dbReference type="EMBL" id="CAJ1070788.1"/>
    </source>
</evidence>
<protein>
    <submittedName>
        <fullName evidence="2">Uncharacterized protein si:dkey-106l3.7 isoform X1</fullName>
    </submittedName>
</protein>
<feature type="compositionally biased region" description="Basic residues" evidence="1">
    <location>
        <begin position="377"/>
        <end position="394"/>
    </location>
</feature>
<sequence>MNLYRSFGNLMEAWVTEGAQSLDSEWLGINDEDGASPSSNLRSESVDSGVETASSETSFPSTSRSLSMDIAETDASTSQSPVLSSPGLSSSSSPSPHLHASRVQDTFPEQLEQTSQKTDSKCLKTSSGLLTVEEVLRRRPKRHTSELVRGQRSESFGPKRTVNPSAPTRQMSDVCKRPVSMNYDTRQAQTRSEDVGDEKKTELSPGLCYLEQVCQMLEEIARQQMQSRALQTEMEALQEHEDIEESQALDTCQRDSKAAEEEILCNQRVEKTNSLRPQQRKDNPYRHFRQRSASDTNIALLHFRMLNTDCRGQHLCTDSLEEEGEEEEVHKKQESKKEQSNVTHKNWKLKIGSLRREESAVRDTRGQQMQPSERISARRRLSQLFRRGRKTLPA</sequence>